<feature type="domain" description="Radical SAM core" evidence="4">
    <location>
        <begin position="14"/>
        <end position="244"/>
    </location>
</feature>
<dbReference type="CDD" id="cd01335">
    <property type="entry name" value="Radical_SAM"/>
    <property type="match status" value="1"/>
</dbReference>
<dbReference type="Gene3D" id="3.80.30.30">
    <property type="match status" value="1"/>
</dbReference>
<dbReference type="Pfam" id="PF04055">
    <property type="entry name" value="Radical_SAM"/>
    <property type="match status" value="1"/>
</dbReference>
<dbReference type="SFLD" id="SFLDG01084">
    <property type="entry name" value="Uncharacterised_Radical_SAM_Su"/>
    <property type="match status" value="1"/>
</dbReference>
<accession>A0A7J3T8H5</accession>
<dbReference type="InterPro" id="IPR058240">
    <property type="entry name" value="rSAM_sf"/>
</dbReference>
<organism evidence="5">
    <name type="scientific">Candidatus Aciduliprofundum boonei</name>
    <dbReference type="NCBI Taxonomy" id="379547"/>
    <lineage>
        <taxon>Archaea</taxon>
        <taxon>Methanobacteriati</taxon>
        <taxon>Thermoplasmatota</taxon>
        <taxon>DHVE2 group</taxon>
        <taxon>Candidatus Aciduliprofundum</taxon>
    </lineage>
</organism>
<comment type="caution">
    <text evidence="5">The sequence shown here is derived from an EMBL/GenBank/DDBJ whole genome shotgun (WGS) entry which is preliminary data.</text>
</comment>
<dbReference type="GO" id="GO:0046872">
    <property type="term" value="F:metal ion binding"/>
    <property type="evidence" value="ECO:0007669"/>
    <property type="project" value="UniProtKB-KW"/>
</dbReference>
<name>A0A7J3T8H5_9ARCH</name>
<sequence>MKYIEIFVKNALTKSGLENTDYSLNPYKGCEHQCVYCYAPYVTHISLDEWRNVVYVKRNLPTVLDKELKKKKGFVTLGSVTDVYQPSEKKYEITRRCLEILLKHRVPISILTKSSLVLRDLDLLSRFSEAHVGITLTTLDDSLRKKVEANSSSVDERLEVLQESEGKAIRYIFVGPILPGITTPYLQDIVKEAERMNLDYIIFDRFRWKKNMLLPYELEERIKGMDYEKIKRELMRISKQTSIPVYLDW</sequence>
<keyword evidence="2" id="KW-0408">Iron</keyword>
<keyword evidence="1" id="KW-0479">Metal-binding</keyword>
<dbReference type="SUPFAM" id="SSF102114">
    <property type="entry name" value="Radical SAM enzymes"/>
    <property type="match status" value="1"/>
</dbReference>
<evidence type="ECO:0000313" key="5">
    <source>
        <dbReference type="EMBL" id="HHE75553.1"/>
    </source>
</evidence>
<gene>
    <name evidence="5" type="ORF">ENL31_00300</name>
</gene>
<dbReference type="GO" id="GO:0003824">
    <property type="term" value="F:catalytic activity"/>
    <property type="evidence" value="ECO:0007669"/>
    <property type="project" value="InterPro"/>
</dbReference>
<dbReference type="SFLD" id="SFLDS00029">
    <property type="entry name" value="Radical_SAM"/>
    <property type="match status" value="1"/>
</dbReference>
<dbReference type="InterPro" id="IPR040086">
    <property type="entry name" value="MJ0683-like"/>
</dbReference>
<dbReference type="PROSITE" id="PS51918">
    <property type="entry name" value="RADICAL_SAM"/>
    <property type="match status" value="1"/>
</dbReference>
<evidence type="ECO:0000256" key="3">
    <source>
        <dbReference type="ARBA" id="ARBA00023014"/>
    </source>
</evidence>
<keyword evidence="3" id="KW-0411">Iron-sulfur</keyword>
<dbReference type="Proteomes" id="UP000886130">
    <property type="component" value="Unassembled WGS sequence"/>
</dbReference>
<protein>
    <submittedName>
        <fullName evidence="5">Radical SAM protein</fullName>
    </submittedName>
</protein>
<evidence type="ECO:0000259" key="4">
    <source>
        <dbReference type="PROSITE" id="PS51918"/>
    </source>
</evidence>
<dbReference type="PANTHER" id="PTHR43432">
    <property type="entry name" value="SLR0285 PROTEIN"/>
    <property type="match status" value="1"/>
</dbReference>
<dbReference type="EMBL" id="DRTM01000023">
    <property type="protein sequence ID" value="HHE75553.1"/>
    <property type="molecule type" value="Genomic_DNA"/>
</dbReference>
<reference evidence="5" key="1">
    <citation type="journal article" date="2020" name="mSystems">
        <title>Genome- and Community-Level Interaction Insights into Carbon Utilization and Element Cycling Functions of Hydrothermarchaeota in Hydrothermal Sediment.</title>
        <authorList>
            <person name="Zhou Z."/>
            <person name="Liu Y."/>
            <person name="Xu W."/>
            <person name="Pan J."/>
            <person name="Luo Z.H."/>
            <person name="Li M."/>
        </authorList>
    </citation>
    <scope>NUCLEOTIDE SEQUENCE [LARGE SCALE GENOMIC DNA]</scope>
    <source>
        <strain evidence="5">HyVt-85</strain>
    </source>
</reference>
<dbReference type="GO" id="GO:0051536">
    <property type="term" value="F:iron-sulfur cluster binding"/>
    <property type="evidence" value="ECO:0007669"/>
    <property type="project" value="UniProtKB-KW"/>
</dbReference>
<evidence type="ECO:0000256" key="2">
    <source>
        <dbReference type="ARBA" id="ARBA00023004"/>
    </source>
</evidence>
<proteinExistence type="predicted"/>
<dbReference type="AlphaFoldDB" id="A0A7J3T8H5"/>
<dbReference type="PANTHER" id="PTHR43432:SF6">
    <property type="entry name" value="RADICAL SAM CORE DOMAIN-CONTAINING PROTEIN"/>
    <property type="match status" value="1"/>
</dbReference>
<dbReference type="InterPro" id="IPR007197">
    <property type="entry name" value="rSAM"/>
</dbReference>
<evidence type="ECO:0000256" key="1">
    <source>
        <dbReference type="ARBA" id="ARBA00022723"/>
    </source>
</evidence>